<proteinExistence type="predicted"/>
<gene>
    <name evidence="1" type="ORF">UFOVP171_4</name>
</gene>
<name>A0A6J7WFU9_9CAUD</name>
<reference evidence="1" key="1">
    <citation type="submission" date="2020-05" db="EMBL/GenBank/DDBJ databases">
        <authorList>
            <person name="Chiriac C."/>
            <person name="Salcher M."/>
            <person name="Ghai R."/>
            <person name="Kavagutti S V."/>
        </authorList>
    </citation>
    <scope>NUCLEOTIDE SEQUENCE</scope>
</reference>
<protein>
    <submittedName>
        <fullName evidence="1">Uncharacterized protein</fullName>
    </submittedName>
</protein>
<accession>A0A6J7WFU9</accession>
<evidence type="ECO:0000313" key="1">
    <source>
        <dbReference type="EMBL" id="CAB5194480.1"/>
    </source>
</evidence>
<organism evidence="1">
    <name type="scientific">uncultured Caudovirales phage</name>
    <dbReference type="NCBI Taxonomy" id="2100421"/>
    <lineage>
        <taxon>Viruses</taxon>
        <taxon>Duplodnaviria</taxon>
        <taxon>Heunggongvirae</taxon>
        <taxon>Uroviricota</taxon>
        <taxon>Caudoviricetes</taxon>
        <taxon>Peduoviridae</taxon>
        <taxon>Maltschvirus</taxon>
        <taxon>Maltschvirus maltsch</taxon>
    </lineage>
</organism>
<dbReference type="EMBL" id="LR798214">
    <property type="protein sequence ID" value="CAB5194480.1"/>
    <property type="molecule type" value="Genomic_DNA"/>
</dbReference>
<sequence length="138" mass="13948">MANSQSIGVAYSDQDIIGANNIVSDNVLGYTTAAQGSVTQLTSKSTGVTLNKSAGRITMNNAALAGNTAVSFALTNSLISANDIIILNISGGAVADPTAYTAYVSGMGTSTATITLRNLTASSQSEAVVLNFALIHCL</sequence>